<comment type="similarity">
    <text evidence="1">Belongs to the cytochrome P450 family.</text>
</comment>
<proteinExistence type="inferred from homology"/>
<evidence type="ECO:0000313" key="7">
    <source>
        <dbReference type="EMBL" id="KND97105.1"/>
    </source>
</evidence>
<dbReference type="InterPro" id="IPR002401">
    <property type="entry name" value="Cyt_P450_E_grp-I"/>
</dbReference>
<organism evidence="7 8">
    <name type="scientific">Candidozyma auris</name>
    <name type="common">Yeast</name>
    <name type="synonym">Candida auris</name>
    <dbReference type="NCBI Taxonomy" id="498019"/>
    <lineage>
        <taxon>Eukaryota</taxon>
        <taxon>Fungi</taxon>
        <taxon>Dikarya</taxon>
        <taxon>Ascomycota</taxon>
        <taxon>Saccharomycotina</taxon>
        <taxon>Pichiomycetes</taxon>
        <taxon>Metschnikowiaceae</taxon>
        <taxon>Candidozyma</taxon>
    </lineage>
</organism>
<feature type="binding site" description="axial binding residue" evidence="5">
    <location>
        <position position="454"/>
    </location>
    <ligand>
        <name>heme</name>
        <dbReference type="ChEBI" id="CHEBI:30413"/>
    </ligand>
    <ligandPart>
        <name>Fe</name>
        <dbReference type="ChEBI" id="CHEBI:18248"/>
    </ligandPart>
</feature>
<dbReference type="GO" id="GO:0005506">
    <property type="term" value="F:iron ion binding"/>
    <property type="evidence" value="ECO:0007669"/>
    <property type="project" value="InterPro"/>
</dbReference>
<dbReference type="VEuPathDB" id="FungiDB:CJJ07_001802"/>
<keyword evidence="2 5" id="KW-0479">Metal-binding</keyword>
<accession>A0A0L0NTW9</accession>
<evidence type="ECO:0000256" key="1">
    <source>
        <dbReference type="ARBA" id="ARBA00010617"/>
    </source>
</evidence>
<dbReference type="GO" id="GO:0020037">
    <property type="term" value="F:heme binding"/>
    <property type="evidence" value="ECO:0007669"/>
    <property type="project" value="InterPro"/>
</dbReference>
<reference evidence="8" key="1">
    <citation type="journal article" date="2015" name="BMC Genomics">
        <title>Draft genome of a commonly misdiagnosed multidrug resistant pathogen Candida auris.</title>
        <authorList>
            <person name="Chatterjee S."/>
            <person name="Alampalli S.V."/>
            <person name="Nageshan R.K."/>
            <person name="Chettiar S.T."/>
            <person name="Joshi S."/>
            <person name="Tatu U.S."/>
        </authorList>
    </citation>
    <scope>NUCLEOTIDE SEQUENCE [LARGE SCALE GENOMIC DNA]</scope>
    <source>
        <strain evidence="8">6684</strain>
    </source>
</reference>
<evidence type="ECO:0000256" key="6">
    <source>
        <dbReference type="SAM" id="SignalP"/>
    </source>
</evidence>
<comment type="cofactor">
    <cofactor evidence="5">
        <name>heme</name>
        <dbReference type="ChEBI" id="CHEBI:30413"/>
    </cofactor>
</comment>
<dbReference type="GO" id="GO:0004497">
    <property type="term" value="F:monooxygenase activity"/>
    <property type="evidence" value="ECO:0007669"/>
    <property type="project" value="InterPro"/>
</dbReference>
<dbReference type="InterPro" id="IPR050364">
    <property type="entry name" value="Cytochrome_P450_fung"/>
</dbReference>
<keyword evidence="5" id="KW-0349">Heme</keyword>
<dbReference type="PANTHER" id="PTHR46300">
    <property type="entry name" value="P450, PUTATIVE (EUROFUNG)-RELATED-RELATED"/>
    <property type="match status" value="1"/>
</dbReference>
<keyword evidence="6" id="KW-0732">Signal</keyword>
<dbReference type="Proteomes" id="UP000037122">
    <property type="component" value="Unassembled WGS sequence"/>
</dbReference>
<dbReference type="InterPro" id="IPR001128">
    <property type="entry name" value="Cyt_P450"/>
</dbReference>
<dbReference type="Pfam" id="PF00067">
    <property type="entry name" value="p450"/>
    <property type="match status" value="1"/>
</dbReference>
<dbReference type="PRINTS" id="PR00463">
    <property type="entry name" value="EP450I"/>
</dbReference>
<dbReference type="VEuPathDB" id="FungiDB:B9J08_001372"/>
<evidence type="ECO:0000313" key="8">
    <source>
        <dbReference type="Proteomes" id="UP000037122"/>
    </source>
</evidence>
<protein>
    <recommendedName>
        <fullName evidence="9">Cytochrome P450</fullName>
    </recommendedName>
</protein>
<evidence type="ECO:0000256" key="5">
    <source>
        <dbReference type="PIRSR" id="PIRSR602401-1"/>
    </source>
</evidence>
<dbReference type="SUPFAM" id="SSF48264">
    <property type="entry name" value="Cytochrome P450"/>
    <property type="match status" value="1"/>
</dbReference>
<dbReference type="GO" id="GO:0016705">
    <property type="term" value="F:oxidoreductase activity, acting on paired donors, with incorporation or reduction of molecular oxygen"/>
    <property type="evidence" value="ECO:0007669"/>
    <property type="project" value="InterPro"/>
</dbReference>
<comment type="caution">
    <text evidence="7">The sequence shown here is derived from an EMBL/GenBank/DDBJ whole genome shotgun (WGS) entry which is preliminary data.</text>
</comment>
<sequence length="530" mass="59930">MLLLALASTLVLLALLLFLASSHNAQIPGALHLPTFPLVGHAFLVQNNPARQFMAWARKYQRPSFVIRLGTRPVLVVNSHSQVSELWLRHSQATGSRPLFHTFHNVVSATQGFTVGLTPAGASCQRKKKCIGKQLSRRYVDSQWGCRIVDLHSRMFIQHHLRKSVSSSYYSRTPHDDVSLLRPAQYFVLGCALHYTYGFRLHPYGPHSSLADTVADTENTIIRLRSPLANYQDYIPGGKCLAWLFLPTAQMAAKSRDIYMGQFMKQFEVDFARGSESAMSCLLGRVYLDPTSSLTSSEIASLCLSMVSAGLDNIALNYDHLIGHLARPPEGYKMQERLFRELLSIYGDLGTAWRKVATEQASVYALALIHETMRYFTVLPLSLPRETTKDVVFAGMTIPKGTMLLMNAYAANHDWKVFQNPYSFFPDRWIDENYNIVPESTLRHFAFGAGSRKCTGVALALKELYVLLCRTVLTFQVRRPVDPNKQMIMDPFEANLCPSATSFEPKEFKVWLRRRHHPGSLELRHEILFG</sequence>
<name>A0A0L0NTW9_CANAR</name>
<dbReference type="VEuPathDB" id="FungiDB:QG37_06310"/>
<evidence type="ECO:0000256" key="3">
    <source>
        <dbReference type="ARBA" id="ARBA00023002"/>
    </source>
</evidence>
<dbReference type="VEuPathDB" id="FungiDB:CJJ09_003627"/>
<dbReference type="VEuPathDB" id="FungiDB:CJI96_0001268"/>
<gene>
    <name evidence="7" type="ORF">QG37_06310</name>
</gene>
<evidence type="ECO:0000256" key="2">
    <source>
        <dbReference type="ARBA" id="ARBA00022723"/>
    </source>
</evidence>
<dbReference type="EMBL" id="LGST01000043">
    <property type="protein sequence ID" value="KND97105.1"/>
    <property type="molecule type" value="Genomic_DNA"/>
</dbReference>
<feature type="chain" id="PRO_5005545330" description="Cytochrome P450" evidence="6">
    <location>
        <begin position="26"/>
        <end position="530"/>
    </location>
</feature>
<dbReference type="Gene3D" id="1.10.630.10">
    <property type="entry name" value="Cytochrome P450"/>
    <property type="match status" value="1"/>
</dbReference>
<feature type="signal peptide" evidence="6">
    <location>
        <begin position="1"/>
        <end position="25"/>
    </location>
</feature>
<dbReference type="AlphaFoldDB" id="A0A0L0NTW9"/>
<keyword evidence="4 5" id="KW-0408">Iron</keyword>
<dbReference type="VEuPathDB" id="FungiDB:CJI97_001232"/>
<evidence type="ECO:0008006" key="9">
    <source>
        <dbReference type="Google" id="ProtNLM"/>
    </source>
</evidence>
<dbReference type="InterPro" id="IPR036396">
    <property type="entry name" value="Cyt_P450_sf"/>
</dbReference>
<evidence type="ECO:0000256" key="4">
    <source>
        <dbReference type="ARBA" id="ARBA00023004"/>
    </source>
</evidence>
<keyword evidence="3" id="KW-0560">Oxidoreductase</keyword>